<evidence type="ECO:0000256" key="6">
    <source>
        <dbReference type="SAM" id="MobiDB-lite"/>
    </source>
</evidence>
<keyword evidence="3" id="KW-0238">DNA-binding</keyword>
<feature type="region of interest" description="Disordered" evidence="6">
    <location>
        <begin position="136"/>
        <end position="216"/>
    </location>
</feature>
<dbReference type="PANTHER" id="PTHR31391:SF70">
    <property type="entry name" value="B3 DOMAIN-CONTAINING PROTEIN OS03G0622200"/>
    <property type="match status" value="1"/>
</dbReference>
<evidence type="ECO:0000256" key="5">
    <source>
        <dbReference type="ARBA" id="ARBA00023242"/>
    </source>
</evidence>
<dbReference type="HOGENOM" id="CLU_015069_0_1_1"/>
<reference evidence="8" key="1">
    <citation type="journal article" date="2009" name="Rice">
        <title>De Novo Next Generation Sequencing of Plant Genomes.</title>
        <authorList>
            <person name="Rounsley S."/>
            <person name="Marri P.R."/>
            <person name="Yu Y."/>
            <person name="He R."/>
            <person name="Sisneros N."/>
            <person name="Goicoechea J.L."/>
            <person name="Lee S.J."/>
            <person name="Angelova A."/>
            <person name="Kudrna D."/>
            <person name="Luo M."/>
            <person name="Affourtit J."/>
            <person name="Desany B."/>
            <person name="Knight J."/>
            <person name="Niazi F."/>
            <person name="Egholm M."/>
            <person name="Wing R.A."/>
        </authorList>
    </citation>
    <scope>NUCLEOTIDE SEQUENCE [LARGE SCALE GENOMIC DNA]</scope>
    <source>
        <strain evidence="8">cv. IRGC 105608</strain>
    </source>
</reference>
<dbReference type="eggNOG" id="ENOG502QT0X">
    <property type="taxonomic scope" value="Eukaryota"/>
</dbReference>
<evidence type="ECO:0000256" key="3">
    <source>
        <dbReference type="ARBA" id="ARBA00023125"/>
    </source>
</evidence>
<dbReference type="STRING" id="65489.A0A0D3FLD2"/>
<dbReference type="PaxDb" id="65489-OBART03G26350.1"/>
<feature type="compositionally biased region" description="Basic and acidic residues" evidence="6">
    <location>
        <begin position="136"/>
        <end position="158"/>
    </location>
</feature>
<comment type="subcellular location">
    <subcellularLocation>
        <location evidence="1">Nucleus</location>
    </subcellularLocation>
</comment>
<evidence type="ECO:0000313" key="8">
    <source>
        <dbReference type="EnsemblPlants" id="OBART03G26350.1"/>
    </source>
</evidence>
<dbReference type="SMART" id="SM01019">
    <property type="entry name" value="B3"/>
    <property type="match status" value="2"/>
</dbReference>
<keyword evidence="2" id="KW-0805">Transcription regulation</keyword>
<protein>
    <recommendedName>
        <fullName evidence="7">TF-B3 domain-containing protein</fullName>
    </recommendedName>
</protein>
<dbReference type="PROSITE" id="PS50863">
    <property type="entry name" value="B3"/>
    <property type="match status" value="2"/>
</dbReference>
<feature type="compositionally biased region" description="Acidic residues" evidence="6">
    <location>
        <begin position="203"/>
        <end position="212"/>
    </location>
</feature>
<proteinExistence type="predicted"/>
<dbReference type="Gene3D" id="2.40.330.10">
    <property type="entry name" value="DNA-binding pseudobarrel domain"/>
    <property type="match status" value="2"/>
</dbReference>
<accession>A0A0D3FLD2</accession>
<dbReference type="Gramene" id="OBART03G26350.1">
    <property type="protein sequence ID" value="OBART03G26350.1"/>
    <property type="gene ID" value="OBART03G26350"/>
</dbReference>
<sequence>MGMLKIGKNCSVCKEWQEHCYWSHMADDCKHFLTYMVGDFTESMIVPSRFANNFNGHISEVVNLKSPSGKTWSIGVANSDTGELVLRSGWKEFVDANGVQENDCLLFRYSGVSSFDVLIFDPSGCEKASPHFVENRGFGREEKSAGAEGGGRDGDKNGHHQHQLEMTPHKNSSRCRSIPSACKRGLFSDEIEQDHREEKKEGDDEDEDEDKDGEDRYYFCRHGGRVTEYNLSKGDKEEISRVPVPVEPGNPVLVKVIHASHLLSSRYSTVGVSPEFAGRYLGPAMAREVVMERGGGGGGGDQWHVRFVRRESSRGFHGTGWRRFARDNGLLAHDVCLFELRLVDGAGAGDRLRRRPRPTMAVHVLRRVRGRFVLIR</sequence>
<dbReference type="InterPro" id="IPR015300">
    <property type="entry name" value="DNA-bd_pseudobarrel_sf"/>
</dbReference>
<evidence type="ECO:0000256" key="4">
    <source>
        <dbReference type="ARBA" id="ARBA00023163"/>
    </source>
</evidence>
<dbReference type="Proteomes" id="UP000026960">
    <property type="component" value="Chromosome 3"/>
</dbReference>
<dbReference type="GO" id="GO:0003677">
    <property type="term" value="F:DNA binding"/>
    <property type="evidence" value="ECO:0007669"/>
    <property type="project" value="UniProtKB-KW"/>
</dbReference>
<keyword evidence="5" id="KW-0539">Nucleus</keyword>
<organism evidence="8">
    <name type="scientific">Oryza barthii</name>
    <dbReference type="NCBI Taxonomy" id="65489"/>
    <lineage>
        <taxon>Eukaryota</taxon>
        <taxon>Viridiplantae</taxon>
        <taxon>Streptophyta</taxon>
        <taxon>Embryophyta</taxon>
        <taxon>Tracheophyta</taxon>
        <taxon>Spermatophyta</taxon>
        <taxon>Magnoliopsida</taxon>
        <taxon>Liliopsida</taxon>
        <taxon>Poales</taxon>
        <taxon>Poaceae</taxon>
        <taxon>BOP clade</taxon>
        <taxon>Oryzoideae</taxon>
        <taxon>Oryzeae</taxon>
        <taxon>Oryzinae</taxon>
        <taxon>Oryza</taxon>
    </lineage>
</organism>
<keyword evidence="4" id="KW-0804">Transcription</keyword>
<name>A0A0D3FLD2_9ORYZ</name>
<dbReference type="InterPro" id="IPR003340">
    <property type="entry name" value="B3_DNA-bd"/>
</dbReference>
<evidence type="ECO:0000256" key="2">
    <source>
        <dbReference type="ARBA" id="ARBA00023015"/>
    </source>
</evidence>
<feature type="domain" description="TF-B3" evidence="7">
    <location>
        <begin position="255"/>
        <end position="357"/>
    </location>
</feature>
<dbReference type="AlphaFoldDB" id="A0A0D3FLD2"/>
<reference evidence="8" key="2">
    <citation type="submission" date="2015-03" db="UniProtKB">
        <authorList>
            <consortium name="EnsemblPlants"/>
        </authorList>
    </citation>
    <scope>IDENTIFICATION</scope>
</reference>
<evidence type="ECO:0000256" key="1">
    <source>
        <dbReference type="ARBA" id="ARBA00004123"/>
    </source>
</evidence>
<dbReference type="Pfam" id="PF02362">
    <property type="entry name" value="B3"/>
    <property type="match status" value="2"/>
</dbReference>
<feature type="compositionally biased region" description="Basic and acidic residues" evidence="6">
    <location>
        <begin position="193"/>
        <end position="202"/>
    </location>
</feature>
<feature type="domain" description="TF-B3" evidence="7">
    <location>
        <begin position="29"/>
        <end position="123"/>
    </location>
</feature>
<dbReference type="CDD" id="cd10017">
    <property type="entry name" value="B3_DNA"/>
    <property type="match status" value="2"/>
</dbReference>
<dbReference type="PANTHER" id="PTHR31391">
    <property type="entry name" value="B3 DOMAIN-CONTAINING PROTEIN OS11G0197600-RELATED"/>
    <property type="match status" value="1"/>
</dbReference>
<dbReference type="EnsemblPlants" id="OBART03G26350.1">
    <property type="protein sequence ID" value="OBART03G26350.1"/>
    <property type="gene ID" value="OBART03G26350"/>
</dbReference>
<dbReference type="SUPFAM" id="SSF101936">
    <property type="entry name" value="DNA-binding pseudobarrel domain"/>
    <property type="match status" value="2"/>
</dbReference>
<evidence type="ECO:0000313" key="9">
    <source>
        <dbReference type="Proteomes" id="UP000026960"/>
    </source>
</evidence>
<dbReference type="GO" id="GO:0005634">
    <property type="term" value="C:nucleus"/>
    <property type="evidence" value="ECO:0007669"/>
    <property type="project" value="UniProtKB-SubCell"/>
</dbReference>
<dbReference type="InterPro" id="IPR044837">
    <property type="entry name" value="REM16-like"/>
</dbReference>
<evidence type="ECO:0000259" key="7">
    <source>
        <dbReference type="PROSITE" id="PS50863"/>
    </source>
</evidence>
<keyword evidence="9" id="KW-1185">Reference proteome</keyword>